<dbReference type="GO" id="GO:0016301">
    <property type="term" value="F:kinase activity"/>
    <property type="evidence" value="ECO:0007669"/>
    <property type="project" value="UniProtKB-KW"/>
</dbReference>
<sequence length="81" mass="9081">MSIRIRLLLSYVAMVIIPIVFCGIAVMLISVTLFGDIRIAKAIIGLNQNSHSLIDKEQEGAIRTKEDEDDIFSRLKILSSY</sequence>
<keyword evidence="2" id="KW-0808">Transferase</keyword>
<accession>A0A4U3AWP3</accession>
<feature type="transmembrane region" description="Helical" evidence="1">
    <location>
        <begin position="7"/>
        <end position="34"/>
    </location>
</feature>
<dbReference type="AlphaFoldDB" id="A0A4U3AWP3"/>
<dbReference type="Proteomes" id="UP000305222">
    <property type="component" value="Unassembled WGS sequence"/>
</dbReference>
<keyword evidence="2" id="KW-0418">Kinase</keyword>
<protein>
    <submittedName>
        <fullName evidence="2">Two-component sensor histidine kinase</fullName>
    </submittedName>
</protein>
<organism evidence="2 3">
    <name type="scientific">Bacillus wiedmannii</name>
    <dbReference type="NCBI Taxonomy" id="1890302"/>
    <lineage>
        <taxon>Bacteria</taxon>
        <taxon>Bacillati</taxon>
        <taxon>Bacillota</taxon>
        <taxon>Bacilli</taxon>
        <taxon>Bacillales</taxon>
        <taxon>Bacillaceae</taxon>
        <taxon>Bacillus</taxon>
        <taxon>Bacillus cereus group</taxon>
    </lineage>
</organism>
<feature type="non-terminal residue" evidence="2">
    <location>
        <position position="81"/>
    </location>
</feature>
<evidence type="ECO:0000313" key="2">
    <source>
        <dbReference type="EMBL" id="TKI92429.1"/>
    </source>
</evidence>
<comment type="caution">
    <text evidence="2">The sequence shown here is derived from an EMBL/GenBank/DDBJ whole genome shotgun (WGS) entry which is preliminary data.</text>
</comment>
<evidence type="ECO:0000313" key="3">
    <source>
        <dbReference type="Proteomes" id="UP000305222"/>
    </source>
</evidence>
<proteinExistence type="predicted"/>
<gene>
    <name evidence="2" type="ORF">FC699_20055</name>
</gene>
<name>A0A4U3AWP3_9BACI</name>
<reference evidence="2 3" key="1">
    <citation type="journal article" date="2019" name="Environ. Microbiol.">
        <title>An active ?-lactamase is a part of an orchestrated cell wall stress resistance network of Bacillus subtilis and related rhizosphere species.</title>
        <authorList>
            <person name="Bucher T."/>
            <person name="Keren-Paz A."/>
            <person name="Hausser J."/>
            <person name="Olender T."/>
            <person name="Cytryn E."/>
            <person name="Kolodkin-Gal I."/>
        </authorList>
    </citation>
    <scope>NUCLEOTIDE SEQUENCE [LARGE SCALE GENOMIC DNA]</scope>
    <source>
        <strain evidence="2 3">I5</strain>
    </source>
</reference>
<keyword evidence="1" id="KW-1133">Transmembrane helix</keyword>
<keyword evidence="1" id="KW-0472">Membrane</keyword>
<dbReference type="EMBL" id="SZON01001128">
    <property type="protein sequence ID" value="TKI92429.1"/>
    <property type="molecule type" value="Genomic_DNA"/>
</dbReference>
<evidence type="ECO:0000256" key="1">
    <source>
        <dbReference type="SAM" id="Phobius"/>
    </source>
</evidence>
<keyword evidence="1" id="KW-0812">Transmembrane</keyword>